<organism evidence="1 2">
    <name type="scientific">Dreissena polymorpha</name>
    <name type="common">Zebra mussel</name>
    <name type="synonym">Mytilus polymorpha</name>
    <dbReference type="NCBI Taxonomy" id="45954"/>
    <lineage>
        <taxon>Eukaryota</taxon>
        <taxon>Metazoa</taxon>
        <taxon>Spiralia</taxon>
        <taxon>Lophotrochozoa</taxon>
        <taxon>Mollusca</taxon>
        <taxon>Bivalvia</taxon>
        <taxon>Autobranchia</taxon>
        <taxon>Heteroconchia</taxon>
        <taxon>Euheterodonta</taxon>
        <taxon>Imparidentia</taxon>
        <taxon>Neoheterodontei</taxon>
        <taxon>Myida</taxon>
        <taxon>Dreissenoidea</taxon>
        <taxon>Dreissenidae</taxon>
        <taxon>Dreissena</taxon>
    </lineage>
</organism>
<name>A0A9D3YX44_DREPO</name>
<dbReference type="InterPro" id="IPR036397">
    <property type="entry name" value="RNaseH_sf"/>
</dbReference>
<dbReference type="Proteomes" id="UP000828390">
    <property type="component" value="Unassembled WGS sequence"/>
</dbReference>
<gene>
    <name evidence="1" type="ORF">DPMN_066322</name>
</gene>
<protein>
    <submittedName>
        <fullName evidence="1">Uncharacterized protein</fullName>
    </submittedName>
</protein>
<dbReference type="Gene3D" id="3.30.420.10">
    <property type="entry name" value="Ribonuclease H-like superfamily/Ribonuclease H"/>
    <property type="match status" value="1"/>
</dbReference>
<proteinExistence type="predicted"/>
<dbReference type="GO" id="GO:0003676">
    <property type="term" value="F:nucleic acid binding"/>
    <property type="evidence" value="ECO:0007669"/>
    <property type="project" value="InterPro"/>
</dbReference>
<keyword evidence="2" id="KW-1185">Reference proteome</keyword>
<evidence type="ECO:0000313" key="1">
    <source>
        <dbReference type="EMBL" id="KAH3706931.1"/>
    </source>
</evidence>
<sequence>MKMVKAYLVDEGDDWALFLGCLAGAYRAIPNHSTGVTPNMLTMGREIRLPADVLYGHANVSNATPNTAREAITEMQEHMHTAHAIARKHIDSDTKRSN</sequence>
<comment type="caution">
    <text evidence="1">The sequence shown here is derived from an EMBL/GenBank/DDBJ whole genome shotgun (WGS) entry which is preliminary data.</text>
</comment>
<accession>A0A9D3YX44</accession>
<dbReference type="EMBL" id="JAIWYP010000014">
    <property type="protein sequence ID" value="KAH3706931.1"/>
    <property type="molecule type" value="Genomic_DNA"/>
</dbReference>
<dbReference type="AlphaFoldDB" id="A0A9D3YX44"/>
<evidence type="ECO:0000313" key="2">
    <source>
        <dbReference type="Proteomes" id="UP000828390"/>
    </source>
</evidence>
<reference evidence="1" key="2">
    <citation type="submission" date="2020-11" db="EMBL/GenBank/DDBJ databases">
        <authorList>
            <person name="McCartney M.A."/>
            <person name="Auch B."/>
            <person name="Kono T."/>
            <person name="Mallez S."/>
            <person name="Becker A."/>
            <person name="Gohl D.M."/>
            <person name="Silverstein K.A.T."/>
            <person name="Koren S."/>
            <person name="Bechman K.B."/>
            <person name="Herman A."/>
            <person name="Abrahante J.E."/>
            <person name="Garbe J."/>
        </authorList>
    </citation>
    <scope>NUCLEOTIDE SEQUENCE</scope>
    <source>
        <strain evidence="1">Duluth1</strain>
        <tissue evidence="1">Whole animal</tissue>
    </source>
</reference>
<reference evidence="1" key="1">
    <citation type="journal article" date="2019" name="bioRxiv">
        <title>The Genome of the Zebra Mussel, Dreissena polymorpha: A Resource for Invasive Species Research.</title>
        <authorList>
            <person name="McCartney M.A."/>
            <person name="Auch B."/>
            <person name="Kono T."/>
            <person name="Mallez S."/>
            <person name="Zhang Y."/>
            <person name="Obille A."/>
            <person name="Becker A."/>
            <person name="Abrahante J.E."/>
            <person name="Garbe J."/>
            <person name="Badalamenti J.P."/>
            <person name="Herman A."/>
            <person name="Mangelson H."/>
            <person name="Liachko I."/>
            <person name="Sullivan S."/>
            <person name="Sone E.D."/>
            <person name="Koren S."/>
            <person name="Silverstein K.A.T."/>
            <person name="Beckman K.B."/>
            <person name="Gohl D.M."/>
        </authorList>
    </citation>
    <scope>NUCLEOTIDE SEQUENCE</scope>
    <source>
        <strain evidence="1">Duluth1</strain>
        <tissue evidence="1">Whole animal</tissue>
    </source>
</reference>